<evidence type="ECO:0000256" key="4">
    <source>
        <dbReference type="ARBA" id="ARBA00023136"/>
    </source>
</evidence>
<dbReference type="STRING" id="645134.A0A0L0H743"/>
<dbReference type="VEuPathDB" id="FungiDB:SPPG_07454"/>
<feature type="coiled-coil region" evidence="5">
    <location>
        <begin position="256"/>
        <end position="307"/>
    </location>
</feature>
<dbReference type="InterPro" id="IPR045119">
    <property type="entry name" value="SUN1-5"/>
</dbReference>
<keyword evidence="5" id="KW-0175">Coiled coil</keyword>
<feature type="region of interest" description="Disordered" evidence="6">
    <location>
        <begin position="1"/>
        <end position="81"/>
    </location>
</feature>
<keyword evidence="4" id="KW-0472">Membrane</keyword>
<organism evidence="8 9">
    <name type="scientific">Spizellomyces punctatus (strain DAOM BR117)</name>
    <dbReference type="NCBI Taxonomy" id="645134"/>
    <lineage>
        <taxon>Eukaryota</taxon>
        <taxon>Fungi</taxon>
        <taxon>Fungi incertae sedis</taxon>
        <taxon>Chytridiomycota</taxon>
        <taxon>Chytridiomycota incertae sedis</taxon>
        <taxon>Chytridiomycetes</taxon>
        <taxon>Spizellomycetales</taxon>
        <taxon>Spizellomycetaceae</taxon>
        <taxon>Spizellomyces</taxon>
    </lineage>
</organism>
<proteinExistence type="predicted"/>
<dbReference type="GeneID" id="27690668"/>
<sequence length="557" mass="62763">MDFGTPTRTLRSRPPVDYSNSGAGSRRSSVAPSVASSVAPSEASFSDEPTPIFSSSSSDVPTPKTTVKIKPRDPASKANGKPLKLYHMNRYVGFKISNYTFLFADEDGRHPIEDYFKALWGYISAPFRALADNWMTIGRMLQVTLLLVAFGAFFYFSRDGALESRRPGHQHEVSDADVGAIHAQFQEMRKEVAHHKEEYRSLLNVRLAEYEENVKQYNKLYVDDVMKELKTREQSDKVHQKHLDDTALIKQQIEELQKQMIDYSTATQQYDALEQQIAELQQKMIDYNTATQQYDALEQQIEDLQLQTTQGSTATQKCEALEQQITVLTAGFATLVSKTDDLEGRTIKPDTVGMADYALESAGGRIILGLTSPTYAPPTIIGWMDYLLGTPKARGQRPNTSIQPDVLPGNCWPMQGNHGRLAIALSTPTVPTHITIEHAHKELWGGHTGLASAPKDFEAWAVYDHEAFAKMDLDSEEARRASVSWETQPQALLMASGTFKPMEKNLETFEISPVAYRNLENMALMHEQQVHTVVFRFRSNWGNEDWTCIYRVRVHSI</sequence>
<dbReference type="OrthoDB" id="342281at2759"/>
<accession>A0A0L0H743</accession>
<feature type="compositionally biased region" description="Low complexity" evidence="6">
    <location>
        <begin position="19"/>
        <end position="46"/>
    </location>
</feature>
<dbReference type="Proteomes" id="UP000053201">
    <property type="component" value="Unassembled WGS sequence"/>
</dbReference>
<dbReference type="GO" id="GO:0043495">
    <property type="term" value="F:protein-membrane adaptor activity"/>
    <property type="evidence" value="ECO:0007669"/>
    <property type="project" value="TreeGrafter"/>
</dbReference>
<dbReference type="AlphaFoldDB" id="A0A0L0H743"/>
<dbReference type="GO" id="GO:0034993">
    <property type="term" value="C:meiotic nuclear membrane microtubule tethering complex"/>
    <property type="evidence" value="ECO:0007669"/>
    <property type="project" value="TreeGrafter"/>
</dbReference>
<comment type="subcellular location">
    <subcellularLocation>
        <location evidence="1">Membrane</location>
    </subcellularLocation>
</comment>
<evidence type="ECO:0000256" key="6">
    <source>
        <dbReference type="SAM" id="MobiDB-lite"/>
    </source>
</evidence>
<dbReference type="Gene3D" id="2.60.120.260">
    <property type="entry name" value="Galactose-binding domain-like"/>
    <property type="match status" value="1"/>
</dbReference>
<dbReference type="InterPro" id="IPR012919">
    <property type="entry name" value="SUN_dom"/>
</dbReference>
<dbReference type="InParanoid" id="A0A0L0H743"/>
<dbReference type="eggNOG" id="KOG2687">
    <property type="taxonomic scope" value="Eukaryota"/>
</dbReference>
<feature type="compositionally biased region" description="Polar residues" evidence="6">
    <location>
        <begin position="52"/>
        <end position="65"/>
    </location>
</feature>
<name>A0A0L0H743_SPIPD</name>
<protein>
    <recommendedName>
        <fullName evidence="7">SUN domain-containing protein</fullName>
    </recommendedName>
</protein>
<dbReference type="PROSITE" id="PS51469">
    <property type="entry name" value="SUN"/>
    <property type="match status" value="1"/>
</dbReference>
<evidence type="ECO:0000256" key="2">
    <source>
        <dbReference type="ARBA" id="ARBA00022692"/>
    </source>
</evidence>
<evidence type="ECO:0000259" key="7">
    <source>
        <dbReference type="PROSITE" id="PS51469"/>
    </source>
</evidence>
<keyword evidence="2" id="KW-0812">Transmembrane</keyword>
<gene>
    <name evidence="8" type="ORF">SPPG_07454</name>
</gene>
<evidence type="ECO:0000256" key="1">
    <source>
        <dbReference type="ARBA" id="ARBA00004370"/>
    </source>
</evidence>
<evidence type="ECO:0000313" key="9">
    <source>
        <dbReference type="Proteomes" id="UP000053201"/>
    </source>
</evidence>
<evidence type="ECO:0000256" key="5">
    <source>
        <dbReference type="SAM" id="Coils"/>
    </source>
</evidence>
<feature type="coiled-coil region" evidence="5">
    <location>
        <begin position="185"/>
        <end position="220"/>
    </location>
</feature>
<dbReference type="Pfam" id="PF07738">
    <property type="entry name" value="Sad1_UNC"/>
    <property type="match status" value="1"/>
</dbReference>
<reference evidence="8 9" key="1">
    <citation type="submission" date="2009-08" db="EMBL/GenBank/DDBJ databases">
        <title>The Genome Sequence of Spizellomyces punctatus strain DAOM BR117.</title>
        <authorList>
            <consortium name="The Broad Institute Genome Sequencing Platform"/>
            <person name="Russ C."/>
            <person name="Cuomo C."/>
            <person name="Shea T."/>
            <person name="Young S.K."/>
            <person name="Zeng Q."/>
            <person name="Koehrsen M."/>
            <person name="Haas B."/>
            <person name="Borodovsky M."/>
            <person name="Guigo R."/>
            <person name="Alvarado L."/>
            <person name="Berlin A."/>
            <person name="Bochicchio J."/>
            <person name="Borenstein D."/>
            <person name="Chapman S."/>
            <person name="Chen Z."/>
            <person name="Engels R."/>
            <person name="Freedman E."/>
            <person name="Gellesch M."/>
            <person name="Goldberg J."/>
            <person name="Griggs A."/>
            <person name="Gujja S."/>
            <person name="Heiman D."/>
            <person name="Hepburn T."/>
            <person name="Howarth C."/>
            <person name="Jen D."/>
            <person name="Larson L."/>
            <person name="Lewis B."/>
            <person name="Mehta T."/>
            <person name="Park D."/>
            <person name="Pearson M."/>
            <person name="Roberts A."/>
            <person name="Saif S."/>
            <person name="Shenoy N."/>
            <person name="Sisk P."/>
            <person name="Stolte C."/>
            <person name="Sykes S."/>
            <person name="Thomson T."/>
            <person name="Walk T."/>
            <person name="White J."/>
            <person name="Yandava C."/>
            <person name="Burger G."/>
            <person name="Gray M.W."/>
            <person name="Holland P.W.H."/>
            <person name="King N."/>
            <person name="Lang F.B.F."/>
            <person name="Roger A.J."/>
            <person name="Ruiz-Trillo I."/>
            <person name="Lander E."/>
            <person name="Nusbaum C."/>
        </authorList>
    </citation>
    <scope>NUCLEOTIDE SEQUENCE [LARGE SCALE GENOMIC DNA]</scope>
    <source>
        <strain evidence="8 9">DAOM BR117</strain>
    </source>
</reference>
<dbReference type="RefSeq" id="XP_016605097.1">
    <property type="nucleotide sequence ID" value="XM_016755619.1"/>
</dbReference>
<dbReference type="PANTHER" id="PTHR12911">
    <property type="entry name" value="SAD1/UNC-84-LIKE PROTEIN-RELATED"/>
    <property type="match status" value="1"/>
</dbReference>
<feature type="domain" description="SUN" evidence="7">
    <location>
        <begin position="363"/>
        <end position="557"/>
    </location>
</feature>
<keyword evidence="9" id="KW-1185">Reference proteome</keyword>
<evidence type="ECO:0000256" key="3">
    <source>
        <dbReference type="ARBA" id="ARBA00022989"/>
    </source>
</evidence>
<dbReference type="EMBL" id="KQ257465">
    <property type="protein sequence ID" value="KNC97057.1"/>
    <property type="molecule type" value="Genomic_DNA"/>
</dbReference>
<keyword evidence="3" id="KW-1133">Transmembrane helix</keyword>
<dbReference type="PANTHER" id="PTHR12911:SF8">
    <property type="entry name" value="KLAROID PROTEIN-RELATED"/>
    <property type="match status" value="1"/>
</dbReference>
<evidence type="ECO:0000313" key="8">
    <source>
        <dbReference type="EMBL" id="KNC97057.1"/>
    </source>
</evidence>